<dbReference type="AlphaFoldDB" id="A0AAE9YZ57"/>
<evidence type="ECO:0000313" key="3">
    <source>
        <dbReference type="Proteomes" id="UP000032568"/>
    </source>
</evidence>
<dbReference type="Proteomes" id="UP000032568">
    <property type="component" value="Chromosome pTact"/>
</dbReference>
<keyword evidence="1" id="KW-0732">Signal</keyword>
<organism evidence="2 3">
    <name type="scientific">Thalassomonas actiniarum</name>
    <dbReference type="NCBI Taxonomy" id="485447"/>
    <lineage>
        <taxon>Bacteria</taxon>
        <taxon>Pseudomonadati</taxon>
        <taxon>Pseudomonadota</taxon>
        <taxon>Gammaproteobacteria</taxon>
        <taxon>Alteromonadales</taxon>
        <taxon>Colwelliaceae</taxon>
        <taxon>Thalassomonas</taxon>
    </lineage>
</organism>
<gene>
    <name evidence="2" type="ORF">SG35_031135</name>
</gene>
<feature type="signal peptide" evidence="1">
    <location>
        <begin position="1"/>
        <end position="22"/>
    </location>
</feature>
<reference evidence="2 3" key="1">
    <citation type="journal article" date="2015" name="Genome Announc.">
        <title>Draft Genome Sequences of Marine Isolates of Thalassomonas viridans and Thalassomonas actiniarum.</title>
        <authorList>
            <person name="Olonade I."/>
            <person name="van Zyl L.J."/>
            <person name="Trindade M."/>
        </authorList>
    </citation>
    <scope>NUCLEOTIDE SEQUENCE [LARGE SCALE GENOMIC DNA]</scope>
    <source>
        <strain evidence="2 3">A5K-106</strain>
    </source>
</reference>
<proteinExistence type="predicted"/>
<protein>
    <submittedName>
        <fullName evidence="2">Uncharacterized protein</fullName>
    </submittedName>
</protein>
<reference evidence="2 3" key="2">
    <citation type="journal article" date="2022" name="Mar. Drugs">
        <title>Bioassay-Guided Fractionation Leads to the Detection of Cholic Acid Generated by the Rare Thalassomonas sp.</title>
        <authorList>
            <person name="Pheiffer F."/>
            <person name="Schneider Y.K."/>
            <person name="Hansen E.H."/>
            <person name="Andersen J.H."/>
            <person name="Isaksson J."/>
            <person name="Busche T."/>
            <person name="R C."/>
            <person name="Kalinowski J."/>
            <person name="Zyl L.V."/>
            <person name="Trindade M."/>
        </authorList>
    </citation>
    <scope>NUCLEOTIDE SEQUENCE [LARGE SCALE GENOMIC DNA]</scope>
    <source>
        <strain evidence="2 3">A5K-106</strain>
    </source>
</reference>
<name>A0AAE9YZ57_9GAMM</name>
<feature type="chain" id="PRO_5041970592" evidence="1">
    <location>
        <begin position="23"/>
        <end position="259"/>
    </location>
</feature>
<keyword evidence="3" id="KW-1185">Reference proteome</keyword>
<dbReference type="EMBL" id="CP059736">
    <property type="protein sequence ID" value="WDE02213.1"/>
    <property type="molecule type" value="Genomic_DNA"/>
</dbReference>
<evidence type="ECO:0000256" key="1">
    <source>
        <dbReference type="SAM" id="SignalP"/>
    </source>
</evidence>
<evidence type="ECO:0000313" key="2">
    <source>
        <dbReference type="EMBL" id="WDE02213.1"/>
    </source>
</evidence>
<dbReference type="RefSeq" id="WP_152646478.1">
    <property type="nucleotide sequence ID" value="NZ_CP059736.1"/>
</dbReference>
<dbReference type="KEGG" id="tact:SG35_031135"/>
<sequence>MMRKLNFIVLAGICTSAFFLQAYGFDSEIIGDSNPFIEEQVTNPPFEPKGLVVYSFTENPSKLTPNNDHITRARETREYGFTRVLSSQIRQFTNVIRRYKDGDQAFQHSFKHQILAKQSKADIEKLSMSFAGDAVNLDMALKGKFDLLHSFVGGNFIPGKGWDQLTRIVKSRELGHVIIEMMAFSEDSGVLMDKDAINFDVNGDPGILIVIEDERGHAETSLTWADNEKTYTIQLDKNVNANGLMASFKSLTQKISGSR</sequence>
<accession>A0AAE9YZ57</accession>